<dbReference type="Proteomes" id="UP000824540">
    <property type="component" value="Unassembled WGS sequence"/>
</dbReference>
<dbReference type="EMBL" id="JAFBMS010000102">
    <property type="protein sequence ID" value="KAG9336620.1"/>
    <property type="molecule type" value="Genomic_DNA"/>
</dbReference>
<organism evidence="11 12">
    <name type="scientific">Albula glossodonta</name>
    <name type="common">roundjaw bonefish</name>
    <dbReference type="NCBI Taxonomy" id="121402"/>
    <lineage>
        <taxon>Eukaryota</taxon>
        <taxon>Metazoa</taxon>
        <taxon>Chordata</taxon>
        <taxon>Craniata</taxon>
        <taxon>Vertebrata</taxon>
        <taxon>Euteleostomi</taxon>
        <taxon>Actinopterygii</taxon>
        <taxon>Neopterygii</taxon>
        <taxon>Teleostei</taxon>
        <taxon>Albuliformes</taxon>
        <taxon>Albulidae</taxon>
        <taxon>Albula</taxon>
    </lineage>
</organism>
<keyword evidence="9" id="KW-1015">Disulfide bond</keyword>
<keyword evidence="5" id="KW-0812">Transmembrane</keyword>
<comment type="caution">
    <text evidence="11">The sequence shown here is derived from an EMBL/GenBank/DDBJ whole genome shotgun (WGS) entry which is preliminary data.</text>
</comment>
<gene>
    <name evidence="11" type="ORF">JZ751_002967</name>
</gene>
<keyword evidence="7" id="KW-1133">Transmembrane helix</keyword>
<evidence type="ECO:0000259" key="10">
    <source>
        <dbReference type="Pfam" id="PF01490"/>
    </source>
</evidence>
<evidence type="ECO:0000256" key="7">
    <source>
        <dbReference type="ARBA" id="ARBA00022989"/>
    </source>
</evidence>
<dbReference type="PANTHER" id="PTHR22950:SF366">
    <property type="entry name" value="SODIUM-COUPLED NEUTRAL AMINO ACID TRANSPORTER 6-RELATED"/>
    <property type="match status" value="1"/>
</dbReference>
<evidence type="ECO:0000256" key="5">
    <source>
        <dbReference type="ARBA" id="ARBA00022692"/>
    </source>
</evidence>
<evidence type="ECO:0000256" key="6">
    <source>
        <dbReference type="ARBA" id="ARBA00022970"/>
    </source>
</evidence>
<feature type="domain" description="Amino acid transporter transmembrane" evidence="10">
    <location>
        <begin position="52"/>
        <end position="89"/>
    </location>
</feature>
<reference evidence="11" key="1">
    <citation type="thesis" date="2021" institute="BYU ScholarsArchive" country="Provo, UT, USA">
        <title>Applications of and Algorithms for Genome Assembly and Genomic Analyses with an Emphasis on Marine Teleosts.</title>
        <authorList>
            <person name="Pickett B.D."/>
        </authorList>
    </citation>
    <scope>NUCLEOTIDE SEQUENCE</scope>
    <source>
        <strain evidence="11">HI-2016</strain>
    </source>
</reference>
<dbReference type="Pfam" id="PF01490">
    <property type="entry name" value="Aa_trans"/>
    <property type="match status" value="1"/>
</dbReference>
<keyword evidence="12" id="KW-1185">Reference proteome</keyword>
<dbReference type="InterPro" id="IPR013057">
    <property type="entry name" value="AA_transpt_TM"/>
</dbReference>
<accession>A0A8T2NBB8</accession>
<comment type="similarity">
    <text evidence="2">Belongs to the amino acid/polyamine transporter 2 family.</text>
</comment>
<evidence type="ECO:0000256" key="3">
    <source>
        <dbReference type="ARBA" id="ARBA00022448"/>
    </source>
</evidence>
<evidence type="ECO:0000256" key="8">
    <source>
        <dbReference type="ARBA" id="ARBA00023136"/>
    </source>
</evidence>
<keyword evidence="4" id="KW-1003">Cell membrane</keyword>
<name>A0A8T2NBB8_9TELE</name>
<evidence type="ECO:0000313" key="11">
    <source>
        <dbReference type="EMBL" id="KAG9336620.1"/>
    </source>
</evidence>
<dbReference type="OrthoDB" id="655540at2759"/>
<keyword evidence="6" id="KW-0029">Amino-acid transport</keyword>
<comment type="subcellular location">
    <subcellularLocation>
        <location evidence="1">Cell membrane</location>
        <topology evidence="1">Multi-pass membrane protein</topology>
    </subcellularLocation>
</comment>
<sequence length="395" mass="42332">MVAALVLYQCTVSALSPHATPTIALQCLLTSPCPAACQDSGGETAGAQEPTGASFCSSVLNLMNAIMGSGILGLAYAMANTGILGFCLASYSIHLLLKLCDQAGRIDAELFPLNHPGCVEQERNVFAQLTYSRLTAHCHDSFRIICSHCGVVVHYPAQCHASPPQYSCAGSSLISIYSDQQQWPVEAVRAAITSYEDLGLKAFQRPGKSEWQHLCSHWWASERGFILIELIGDLLVHSMGQQGRVTRNAPHIFSDPGLSAAERSKAPGQAPHSCVLPPNTGTSHYKEVNISSQTDLPTASHSALLLVTAPLCLPGPCLPLSCLSLWGQLGPQDVHQSPSDQITVVVPPSAVVSKETRSLQQLHDVTMSSYMFIIKSELPAAIASFLNPEPSCYVW</sequence>
<dbReference type="PANTHER" id="PTHR22950">
    <property type="entry name" value="AMINO ACID TRANSPORTER"/>
    <property type="match status" value="1"/>
</dbReference>
<dbReference type="GO" id="GO:0015186">
    <property type="term" value="F:L-glutamine transmembrane transporter activity"/>
    <property type="evidence" value="ECO:0007669"/>
    <property type="project" value="TreeGrafter"/>
</dbReference>
<dbReference type="GO" id="GO:0005886">
    <property type="term" value="C:plasma membrane"/>
    <property type="evidence" value="ECO:0007669"/>
    <property type="project" value="UniProtKB-SubCell"/>
</dbReference>
<proteinExistence type="inferred from homology"/>
<evidence type="ECO:0000256" key="9">
    <source>
        <dbReference type="ARBA" id="ARBA00023157"/>
    </source>
</evidence>
<keyword evidence="3" id="KW-0813">Transport</keyword>
<evidence type="ECO:0000313" key="12">
    <source>
        <dbReference type="Proteomes" id="UP000824540"/>
    </source>
</evidence>
<evidence type="ECO:0000256" key="2">
    <source>
        <dbReference type="ARBA" id="ARBA00008066"/>
    </source>
</evidence>
<evidence type="ECO:0000256" key="4">
    <source>
        <dbReference type="ARBA" id="ARBA00022475"/>
    </source>
</evidence>
<dbReference type="AlphaFoldDB" id="A0A8T2NBB8"/>
<evidence type="ECO:0000256" key="1">
    <source>
        <dbReference type="ARBA" id="ARBA00004651"/>
    </source>
</evidence>
<protein>
    <recommendedName>
        <fullName evidence="10">Amino acid transporter transmembrane domain-containing protein</fullName>
    </recommendedName>
</protein>
<keyword evidence="8" id="KW-0472">Membrane</keyword>